<accession>A0A830ZZG8</accession>
<gene>
    <name evidence="1" type="ORF">MICCA_90024</name>
</gene>
<evidence type="ECO:0000313" key="1">
    <source>
        <dbReference type="EMBL" id="CCH95535.1"/>
    </source>
</evidence>
<dbReference type="AlphaFoldDB" id="A0A830ZZG8"/>
<reference evidence="1 2" key="1">
    <citation type="submission" date="2012-04" db="EMBL/GenBank/DDBJ databases">
        <authorList>
            <person name="Genoscope - CEA"/>
        </authorList>
    </citation>
    <scope>NUCLEOTIDE SEQUENCE [LARGE SCALE GENOMIC DNA]</scope>
    <source>
        <strain evidence="1 2">9432</strain>
    </source>
</reference>
<name>A0A830ZZG8_MICAE</name>
<comment type="caution">
    <text evidence="1">The sequence shown here is derived from an EMBL/GenBank/DDBJ whole genome shotgun (WGS) entry which is preliminary data.</text>
</comment>
<sequence length="39" mass="4779">MIRIWLKYEKNTKITDYFIHLHTVASYNCVPCFWTTKGR</sequence>
<dbReference type="Proteomes" id="UP000005806">
    <property type="component" value="Unassembled WGS sequence"/>
</dbReference>
<dbReference type="EMBL" id="CAIH01000428">
    <property type="protein sequence ID" value="CCH95535.1"/>
    <property type="molecule type" value="Genomic_DNA"/>
</dbReference>
<proteinExistence type="predicted"/>
<organism evidence="1 2">
    <name type="scientific">Microcystis aeruginosa PCC 9432</name>
    <dbReference type="NCBI Taxonomy" id="1160280"/>
    <lineage>
        <taxon>Bacteria</taxon>
        <taxon>Bacillati</taxon>
        <taxon>Cyanobacteriota</taxon>
        <taxon>Cyanophyceae</taxon>
        <taxon>Oscillatoriophycideae</taxon>
        <taxon>Chroococcales</taxon>
        <taxon>Microcystaceae</taxon>
        <taxon>Microcystis</taxon>
    </lineage>
</organism>
<evidence type="ECO:0000313" key="2">
    <source>
        <dbReference type="Proteomes" id="UP000005806"/>
    </source>
</evidence>
<protein>
    <submittedName>
        <fullName evidence="1">Uncharacterized protein</fullName>
    </submittedName>
</protein>